<dbReference type="GO" id="GO:0003684">
    <property type="term" value="F:damaged DNA binding"/>
    <property type="evidence" value="ECO:0007669"/>
    <property type="project" value="InterPro"/>
</dbReference>
<reference evidence="2 3" key="1">
    <citation type="submission" date="2014-01" db="EMBL/GenBank/DDBJ databases">
        <authorList>
            <consortium name="Genome Consortium for Active Teaching"/>
            <person name="Sontag T.C."/>
            <person name="Newman J.D."/>
        </authorList>
    </citation>
    <scope>NUCLEOTIDE SEQUENCE [LARGE SCALE GENOMIC DNA]</scope>
    <source>
        <strain evidence="2 3">DSM 19056</strain>
    </source>
</reference>
<evidence type="ECO:0000259" key="1">
    <source>
        <dbReference type="Pfam" id="PF06831"/>
    </source>
</evidence>
<dbReference type="GO" id="GO:0003906">
    <property type="term" value="F:DNA-(apurinic or apyrimidinic site) endonuclease activity"/>
    <property type="evidence" value="ECO:0007669"/>
    <property type="project" value="InterPro"/>
</dbReference>
<dbReference type="PANTHER" id="PTHR22993:SF9">
    <property type="entry name" value="FORMAMIDOPYRIMIDINE-DNA GLYCOSYLASE"/>
    <property type="match status" value="1"/>
</dbReference>
<reference evidence="2 3" key="2">
    <citation type="submission" date="2017-05" db="EMBL/GenBank/DDBJ databases">
        <title>Genome of Chryseobacterium haifense.</title>
        <authorList>
            <person name="Newman J.D."/>
        </authorList>
    </citation>
    <scope>NUCLEOTIDE SEQUENCE [LARGE SCALE GENOMIC DNA]</scope>
    <source>
        <strain evidence="2 3">DSM 19056</strain>
    </source>
</reference>
<gene>
    <name evidence="2" type="ORF">AP75_03755</name>
</gene>
<dbReference type="Proteomes" id="UP000197587">
    <property type="component" value="Unassembled WGS sequence"/>
</dbReference>
<dbReference type="GO" id="GO:0019104">
    <property type="term" value="F:DNA N-glycosylase activity"/>
    <property type="evidence" value="ECO:0007669"/>
    <property type="project" value="TreeGrafter"/>
</dbReference>
<dbReference type="SUPFAM" id="SSF46946">
    <property type="entry name" value="S13-like H2TH domain"/>
    <property type="match status" value="1"/>
</dbReference>
<accession>A0A246BBE2</accession>
<keyword evidence="3" id="KW-1185">Reference proteome</keyword>
<name>A0A246BBE2_9FLAO</name>
<comment type="caution">
    <text evidence="2">The sequence shown here is derived from an EMBL/GenBank/DDBJ whole genome shotgun (WGS) entry which is preliminary data.</text>
</comment>
<organism evidence="2 3">
    <name type="scientific">Kaistella haifensis DSM 19056</name>
    <dbReference type="NCBI Taxonomy" id="1450526"/>
    <lineage>
        <taxon>Bacteria</taxon>
        <taxon>Pseudomonadati</taxon>
        <taxon>Bacteroidota</taxon>
        <taxon>Flavobacteriia</taxon>
        <taxon>Flavobacteriales</taxon>
        <taxon>Weeksellaceae</taxon>
        <taxon>Chryseobacterium group</taxon>
        <taxon>Kaistella</taxon>
    </lineage>
</organism>
<evidence type="ECO:0000313" key="2">
    <source>
        <dbReference type="EMBL" id="OWK98975.1"/>
    </source>
</evidence>
<dbReference type="Pfam" id="PF06831">
    <property type="entry name" value="H2TH"/>
    <property type="match status" value="1"/>
</dbReference>
<sequence>MQDGSFVVFLKNKLQRFKGQTVSRASSKAETDFSAIDFIKIIDLDSFGNLMLLVFNDFFLSIDFGNSGSMLVNKTKKAAADFSLHFPHSEINFYSCETKIHQGKPNDYFQFPNDILNKKFDGELALSKLQQYFAEENIGNALMEKSVFVGMGDLIRTEALYRAKIHPESLVKNIPEKKLIFLIVSAVNFADELVEYFKNDEVNSKALIFEKKMCPKDKSEIQIAISTETNRKIYICPKCQKLF</sequence>
<dbReference type="EMBL" id="JASZ02000004">
    <property type="protein sequence ID" value="OWK98975.1"/>
    <property type="molecule type" value="Genomic_DNA"/>
</dbReference>
<dbReference type="GO" id="GO:0006284">
    <property type="term" value="P:base-excision repair"/>
    <property type="evidence" value="ECO:0007669"/>
    <property type="project" value="InterPro"/>
</dbReference>
<dbReference type="InterPro" id="IPR010979">
    <property type="entry name" value="Ribosomal_uS13-like_H2TH"/>
</dbReference>
<evidence type="ECO:0000313" key="3">
    <source>
        <dbReference type="Proteomes" id="UP000197587"/>
    </source>
</evidence>
<dbReference type="RefSeq" id="WP_088263625.1">
    <property type="nucleotide sequence ID" value="NZ_JASZ02000004.1"/>
</dbReference>
<dbReference type="AlphaFoldDB" id="A0A246BBE2"/>
<proteinExistence type="predicted"/>
<protein>
    <recommendedName>
        <fullName evidence="1">Formamidopyrimidine-DNA glycosylase H2TH DNA-binding domain-containing protein</fullName>
    </recommendedName>
</protein>
<dbReference type="Gene3D" id="1.10.8.50">
    <property type="match status" value="1"/>
</dbReference>
<feature type="domain" description="Formamidopyrimidine-DNA glycosylase H2TH DNA-binding" evidence="1">
    <location>
        <begin position="116"/>
        <end position="188"/>
    </location>
</feature>
<dbReference type="GO" id="GO:0008270">
    <property type="term" value="F:zinc ion binding"/>
    <property type="evidence" value="ECO:0007669"/>
    <property type="project" value="InterPro"/>
</dbReference>
<dbReference type="InterPro" id="IPR015886">
    <property type="entry name" value="H2TH_FPG"/>
</dbReference>
<dbReference type="PANTHER" id="PTHR22993">
    <property type="entry name" value="FORMAMIDOPYRIMIDINE-DNA GLYCOSYLASE"/>
    <property type="match status" value="1"/>
</dbReference>